<evidence type="ECO:0000256" key="1">
    <source>
        <dbReference type="ARBA" id="ARBA00023004"/>
    </source>
</evidence>
<keyword evidence="4" id="KW-1185">Reference proteome</keyword>
<evidence type="ECO:0000313" key="3">
    <source>
        <dbReference type="EMBL" id="GGX58845.1"/>
    </source>
</evidence>
<comment type="caution">
    <text evidence="3">The sequence shown here is derived from an EMBL/GenBank/DDBJ whole genome shotgun (WGS) entry which is preliminary data.</text>
</comment>
<evidence type="ECO:0000259" key="2">
    <source>
        <dbReference type="SMART" id="SM00899"/>
    </source>
</evidence>
<dbReference type="SMART" id="SM00899">
    <property type="entry name" value="FeoA"/>
    <property type="match status" value="1"/>
</dbReference>
<dbReference type="SUPFAM" id="SSF50037">
    <property type="entry name" value="C-terminal domain of transcriptional repressors"/>
    <property type="match status" value="1"/>
</dbReference>
<proteinExistence type="predicted"/>
<dbReference type="GO" id="GO:0046914">
    <property type="term" value="F:transition metal ion binding"/>
    <property type="evidence" value="ECO:0007669"/>
    <property type="project" value="InterPro"/>
</dbReference>
<sequence>MIKRLTDLAKNETGTIVDFDETDPRLSVRLREIGFAEGDSVTPLHFGLFGKNPMSVRVNGALIALRRKDAHAILLKSIPTEVTP</sequence>
<keyword evidence="1" id="KW-0408">Iron</keyword>
<dbReference type="InterPro" id="IPR038157">
    <property type="entry name" value="FeoA_core_dom"/>
</dbReference>
<dbReference type="Proteomes" id="UP000600865">
    <property type="component" value="Unassembled WGS sequence"/>
</dbReference>
<reference evidence="3 4" key="1">
    <citation type="journal article" date="2014" name="Int. J. Syst. Evol. Microbiol.">
        <title>Complete genome sequence of Corynebacterium casei LMG S-19264T (=DSM 44701T), isolated from a smear-ripened cheese.</title>
        <authorList>
            <consortium name="US DOE Joint Genome Institute (JGI-PGF)"/>
            <person name="Walter F."/>
            <person name="Albersmeier A."/>
            <person name="Kalinowski J."/>
            <person name="Ruckert C."/>
        </authorList>
    </citation>
    <scope>NUCLEOTIDE SEQUENCE [LARGE SCALE GENOMIC DNA]</scope>
    <source>
        <strain evidence="3 4">KCTC 23968</strain>
    </source>
</reference>
<dbReference type="InterPro" id="IPR007167">
    <property type="entry name" value="Fe-transptr_FeoA-like"/>
</dbReference>
<dbReference type="InterPro" id="IPR008988">
    <property type="entry name" value="Transcriptional_repressor_C"/>
</dbReference>
<name>A0A918NCU7_9PROT</name>
<gene>
    <name evidence="3" type="ORF">GCM10011309_05330</name>
</gene>
<dbReference type="EMBL" id="BMYV01000001">
    <property type="protein sequence ID" value="GGX58845.1"/>
    <property type="molecule type" value="Genomic_DNA"/>
</dbReference>
<organism evidence="3 4">
    <name type="scientific">Litorimonas cladophorae</name>
    <dbReference type="NCBI Taxonomy" id="1220491"/>
    <lineage>
        <taxon>Bacteria</taxon>
        <taxon>Pseudomonadati</taxon>
        <taxon>Pseudomonadota</taxon>
        <taxon>Alphaproteobacteria</taxon>
        <taxon>Maricaulales</taxon>
        <taxon>Robiginitomaculaceae</taxon>
    </lineage>
</organism>
<accession>A0A918NCU7</accession>
<feature type="domain" description="Ferrous iron transporter FeoA-like" evidence="2">
    <location>
        <begin position="3"/>
        <end position="77"/>
    </location>
</feature>
<dbReference type="AlphaFoldDB" id="A0A918NCU7"/>
<evidence type="ECO:0000313" key="4">
    <source>
        <dbReference type="Proteomes" id="UP000600865"/>
    </source>
</evidence>
<protein>
    <recommendedName>
        <fullName evidence="2">Ferrous iron transporter FeoA-like domain-containing protein</fullName>
    </recommendedName>
</protein>
<dbReference type="Pfam" id="PF04023">
    <property type="entry name" value="FeoA"/>
    <property type="match status" value="1"/>
</dbReference>
<dbReference type="Gene3D" id="2.30.30.90">
    <property type="match status" value="1"/>
</dbReference>
<dbReference type="RefSeq" id="WP_189580959.1">
    <property type="nucleotide sequence ID" value="NZ_BMYV01000001.1"/>
</dbReference>